<evidence type="ECO:0000256" key="1">
    <source>
        <dbReference type="SAM" id="MobiDB-lite"/>
    </source>
</evidence>
<evidence type="ECO:0000313" key="3">
    <source>
        <dbReference type="Proteomes" id="UP000278085"/>
    </source>
</evidence>
<dbReference type="RefSeq" id="WP_126074551.1">
    <property type="nucleotide sequence ID" value="NZ_CP051166.1"/>
</dbReference>
<gene>
    <name evidence="2" type="ORF">EJB06_13565</name>
</gene>
<proteinExistence type="predicted"/>
<keyword evidence="3" id="KW-1185">Reference proteome</keyword>
<protein>
    <submittedName>
        <fullName evidence="2">Uncharacterized protein</fullName>
    </submittedName>
</protein>
<feature type="region of interest" description="Disordered" evidence="1">
    <location>
        <begin position="21"/>
        <end position="41"/>
    </location>
</feature>
<organism evidence="2 3">
    <name type="scientific">Massilia atriviolacea</name>
    <dbReference type="NCBI Taxonomy" id="2495579"/>
    <lineage>
        <taxon>Bacteria</taxon>
        <taxon>Pseudomonadati</taxon>
        <taxon>Pseudomonadota</taxon>
        <taxon>Betaproteobacteria</taxon>
        <taxon>Burkholderiales</taxon>
        <taxon>Oxalobacteraceae</taxon>
        <taxon>Telluria group</taxon>
        <taxon>Massilia</taxon>
    </lineage>
</organism>
<dbReference type="Proteomes" id="UP000278085">
    <property type="component" value="Unassembled WGS sequence"/>
</dbReference>
<evidence type="ECO:0000313" key="2">
    <source>
        <dbReference type="EMBL" id="RSZ58654.1"/>
    </source>
</evidence>
<comment type="caution">
    <text evidence="2">The sequence shown here is derived from an EMBL/GenBank/DDBJ whole genome shotgun (WGS) entry which is preliminary data.</text>
</comment>
<accession>A0A430HMF3</accession>
<reference evidence="2 3" key="1">
    <citation type="submission" date="2018-12" db="EMBL/GenBank/DDBJ databases">
        <authorList>
            <person name="Yang E."/>
        </authorList>
    </citation>
    <scope>NUCLEOTIDE SEQUENCE [LARGE SCALE GENOMIC DNA]</scope>
    <source>
        <strain evidence="2 3">SOD</strain>
    </source>
</reference>
<dbReference type="AlphaFoldDB" id="A0A430HMF3"/>
<sequence>MVRSAAPALIDDDIFQTERAKKSTLNSGALPAGREDTMPKQRSLREVATLWEHIEIGKSQLADELTLEFLTIQAPYVMQQKS</sequence>
<name>A0A430HMF3_9BURK</name>
<dbReference type="EMBL" id="RXLQ01000006">
    <property type="protein sequence ID" value="RSZ58654.1"/>
    <property type="molecule type" value="Genomic_DNA"/>
</dbReference>